<dbReference type="Proteomes" id="UP000265140">
    <property type="component" value="Chromosome 7"/>
</dbReference>
<dbReference type="AlphaFoldDB" id="A0A6Q2WYT1"/>
<evidence type="ECO:0000313" key="4">
    <source>
        <dbReference type="Proteomes" id="UP000265140"/>
    </source>
</evidence>
<feature type="signal peptide" evidence="1">
    <location>
        <begin position="1"/>
        <end position="27"/>
    </location>
</feature>
<protein>
    <recommendedName>
        <fullName evidence="2">Shisa N-terminal domain-containing protein</fullName>
    </recommendedName>
</protein>
<dbReference type="Pfam" id="PF13908">
    <property type="entry name" value="Shisa_N"/>
    <property type="match status" value="1"/>
</dbReference>
<reference evidence="3" key="2">
    <citation type="submission" date="2020-02" db="EMBL/GenBank/DDBJ databases">
        <title>Esox lucius (northern pike) genome, fEsoLuc1, primary haplotype.</title>
        <authorList>
            <person name="Myers G."/>
            <person name="Karagic N."/>
            <person name="Meyer A."/>
            <person name="Pippel M."/>
            <person name="Reichard M."/>
            <person name="Winkler S."/>
            <person name="Tracey A."/>
            <person name="Sims Y."/>
            <person name="Howe K."/>
            <person name="Rhie A."/>
            <person name="Formenti G."/>
            <person name="Durbin R."/>
            <person name="Fedrigo O."/>
            <person name="Jarvis E.D."/>
        </authorList>
    </citation>
    <scope>NUCLEOTIDE SEQUENCE [LARGE SCALE GENOMIC DNA]</scope>
</reference>
<evidence type="ECO:0000259" key="2">
    <source>
        <dbReference type="Pfam" id="PF13908"/>
    </source>
</evidence>
<keyword evidence="4" id="KW-1185">Reference proteome</keyword>
<evidence type="ECO:0000313" key="3">
    <source>
        <dbReference type="Ensembl" id="ENSELUP00000046383.1"/>
    </source>
</evidence>
<sequence>MRTVSYAFGVLVGLILQLAVTHQRTNGEYCHGWKNAQSTLREGFHCPDLHDQREAVICCGTCELRYCCPLTKARLDQGNCYNHEHVLHPGTSNDEKTPSTNACLMRGTFLVFYFLTCKKNL</sequence>
<dbReference type="InParanoid" id="A0A6Q2WYT1"/>
<dbReference type="GeneTree" id="ENSGT00940000157443"/>
<reference evidence="4" key="1">
    <citation type="journal article" date="2014" name="PLoS ONE">
        <title>The genome and linkage map of the northern pike (Esox lucius): conserved synteny revealed between the salmonid sister group and the Neoteleostei.</title>
        <authorList>
            <person name="Rondeau E.B."/>
            <person name="Minkley D.R."/>
            <person name="Leong J.S."/>
            <person name="Messmer A.M."/>
            <person name="Jantzen J.R."/>
            <person name="von Schalburg K.R."/>
            <person name="Lemon C."/>
            <person name="Bird N.H."/>
            <person name="Koop B.F."/>
        </authorList>
    </citation>
    <scope>NUCLEOTIDE SEQUENCE</scope>
</reference>
<reference evidence="3" key="3">
    <citation type="submission" date="2025-08" db="UniProtKB">
        <authorList>
            <consortium name="Ensembl"/>
        </authorList>
    </citation>
    <scope>IDENTIFICATION</scope>
</reference>
<reference evidence="3" key="4">
    <citation type="submission" date="2025-09" db="UniProtKB">
        <authorList>
            <consortium name="Ensembl"/>
        </authorList>
    </citation>
    <scope>IDENTIFICATION</scope>
</reference>
<name>A0A6Q2WYT1_ESOLU</name>
<evidence type="ECO:0000256" key="1">
    <source>
        <dbReference type="SAM" id="SignalP"/>
    </source>
</evidence>
<dbReference type="InterPro" id="IPR053891">
    <property type="entry name" value="Shisa_N"/>
</dbReference>
<proteinExistence type="predicted"/>
<accession>A0A6Q2WYT1</accession>
<dbReference type="Ensembl" id="ENSELUT00000068309.2">
    <property type="protein sequence ID" value="ENSELUP00000046383.1"/>
    <property type="gene ID" value="ENSELUG00000026117.2"/>
</dbReference>
<feature type="domain" description="Shisa N-terminal" evidence="2">
    <location>
        <begin position="27"/>
        <end position="82"/>
    </location>
</feature>
<keyword evidence="1" id="KW-0732">Signal</keyword>
<dbReference type="Bgee" id="ENSELUG00000026117">
    <property type="expression patterns" value="Expressed in camera-type eye and 2 other cell types or tissues"/>
</dbReference>
<feature type="chain" id="PRO_5027625767" description="Shisa N-terminal domain-containing protein" evidence="1">
    <location>
        <begin position="28"/>
        <end position="121"/>
    </location>
</feature>
<organism evidence="3 4">
    <name type="scientific">Esox lucius</name>
    <name type="common">Northern pike</name>
    <dbReference type="NCBI Taxonomy" id="8010"/>
    <lineage>
        <taxon>Eukaryota</taxon>
        <taxon>Metazoa</taxon>
        <taxon>Chordata</taxon>
        <taxon>Craniata</taxon>
        <taxon>Vertebrata</taxon>
        <taxon>Euteleostomi</taxon>
        <taxon>Actinopterygii</taxon>
        <taxon>Neopterygii</taxon>
        <taxon>Teleostei</taxon>
        <taxon>Protacanthopterygii</taxon>
        <taxon>Esociformes</taxon>
        <taxon>Esocidae</taxon>
        <taxon>Esox</taxon>
    </lineage>
</organism>